<dbReference type="InterPro" id="IPR049829">
    <property type="entry name" value="MptA/B-like"/>
</dbReference>
<evidence type="ECO:0000256" key="7">
    <source>
        <dbReference type="ARBA" id="ARBA00043987"/>
    </source>
</evidence>
<comment type="similarity">
    <text evidence="7">Belongs to the MptA/B family.</text>
</comment>
<dbReference type="GO" id="GO:0016020">
    <property type="term" value="C:membrane"/>
    <property type="evidence" value="ECO:0007669"/>
    <property type="project" value="UniProtKB-SubCell"/>
</dbReference>
<evidence type="ECO:0000256" key="5">
    <source>
        <dbReference type="ARBA" id="ARBA00022989"/>
    </source>
</evidence>
<dbReference type="GeneID" id="84573929"/>
<dbReference type="GO" id="GO:0016757">
    <property type="term" value="F:glycosyltransferase activity"/>
    <property type="evidence" value="ECO:0007669"/>
    <property type="project" value="UniProtKB-KW"/>
</dbReference>
<dbReference type="AlphaFoldDB" id="A0A6H9XH92"/>
<keyword evidence="6" id="KW-0472">Membrane</keyword>
<dbReference type="NCBIfam" id="NF038066">
    <property type="entry name" value="MptB"/>
    <property type="match status" value="1"/>
</dbReference>
<evidence type="ECO:0000313" key="8">
    <source>
        <dbReference type="EMBL" id="QIP44192.1"/>
    </source>
</evidence>
<name>A0A6H9XH92_9CORY</name>
<reference evidence="8" key="1">
    <citation type="submission" date="2020-03" db="EMBL/GenBank/DDBJ databases">
        <authorList>
            <person name="Johnston C.D."/>
            <person name="Cotton S.L."/>
            <person name="Dewhirst F.E."/>
        </authorList>
    </citation>
    <scope>NUCLEOTIDE SEQUENCE [LARGE SCALE GENOMIC DNA]</scope>
    <source>
        <strain evidence="8">ATCC 14266</strain>
    </source>
</reference>
<dbReference type="RefSeq" id="WP_040431838.1">
    <property type="nucleotide sequence ID" value="NZ_WBMK01000010.1"/>
</dbReference>
<sequence>MTSRRVAWWNHFRTIFPRFGKAGSRSALLHNPDAEYRHASLLVTTATGVDLISPNRDGSVRVSGPDRSRSNPYQLPTLTFSELRRFAFLRWLGTLGALLLGFGGLGAGAMPVMNNPYEDFPGGALITRMLQTSTALCFIGIGLIVVAWLVMAPFTGVTLRHGRPHTGVLSMSMIRRTFVAWTLPIVVGAPLFTQDIYSYLANGSIVVQGLDPYSAGPIDLLGTENLLARSVPLIWAHSPSPYGPVALGAAAAISWVTNDSVVAGVFAHRLLALGCVALIGWAVVQLARRCGVIPQAAVWLGVLNPLTILHLVGGIHNEAILLGLLLVGVELGLRGADRVRLDLVGQGVWLIAASGFLMSCAGMVKVTGFVGLGFTGMAVARVIRQPRLVAIGLAVAAQVLVLVLSVVVVTWVTGIGVGWISGQGGATTIRSWLSFTTAIGVSFGWIGQMLKLGDHTEAILLVTRSVGVLIAGWLMVRMLLATYLGRISPVGALGVSTFVMVVFFPVVHPWYALWAILPLSAWANRPFFRTTVVVYSTILSFFVLPRGLGLVPGTVVWIYVAAVIGFATILGVSYVILKRRGVIGLN</sequence>
<keyword evidence="5" id="KW-1133">Transmembrane helix</keyword>
<keyword evidence="4" id="KW-0812">Transmembrane</keyword>
<gene>
    <name evidence="8" type="ORF">HBA49_00575</name>
</gene>
<keyword evidence="3 8" id="KW-0808">Transferase</keyword>
<accession>A0A6H9XH92</accession>
<evidence type="ECO:0000256" key="4">
    <source>
        <dbReference type="ARBA" id="ARBA00022692"/>
    </source>
</evidence>
<protein>
    <submittedName>
        <fullName evidence="8">Alpha 1,6 mannopyranosyltransferase</fullName>
    </submittedName>
</protein>
<dbReference type="EMBL" id="CP050134">
    <property type="protein sequence ID" value="QIP44192.1"/>
    <property type="molecule type" value="Genomic_DNA"/>
</dbReference>
<organism evidence="8">
    <name type="scientific">Corynebacterium matruchotii</name>
    <dbReference type="NCBI Taxonomy" id="43768"/>
    <lineage>
        <taxon>Bacteria</taxon>
        <taxon>Bacillati</taxon>
        <taxon>Actinomycetota</taxon>
        <taxon>Actinomycetes</taxon>
        <taxon>Mycobacteriales</taxon>
        <taxon>Corynebacteriaceae</taxon>
        <taxon>Corynebacterium</taxon>
    </lineage>
</organism>
<evidence type="ECO:0000256" key="6">
    <source>
        <dbReference type="ARBA" id="ARBA00023136"/>
    </source>
</evidence>
<proteinExistence type="inferred from homology"/>
<evidence type="ECO:0000256" key="2">
    <source>
        <dbReference type="ARBA" id="ARBA00022676"/>
    </source>
</evidence>
<dbReference type="Pfam" id="PF26314">
    <property type="entry name" value="MptA_B_family"/>
    <property type="match status" value="1"/>
</dbReference>
<keyword evidence="2" id="KW-0328">Glycosyltransferase</keyword>
<evidence type="ECO:0000256" key="3">
    <source>
        <dbReference type="ARBA" id="ARBA00022679"/>
    </source>
</evidence>
<evidence type="ECO:0000256" key="1">
    <source>
        <dbReference type="ARBA" id="ARBA00004141"/>
    </source>
</evidence>
<comment type="subcellular location">
    <subcellularLocation>
        <location evidence="1">Membrane</location>
        <topology evidence="1">Multi-pass membrane protein</topology>
    </subcellularLocation>
</comment>